<dbReference type="GO" id="GO:0005978">
    <property type="term" value="P:glycogen biosynthetic process"/>
    <property type="evidence" value="ECO:0007669"/>
    <property type="project" value="UniProtKB-KW"/>
</dbReference>
<protein>
    <submittedName>
        <fullName evidence="5">Glucose-1-phosphate adenylyltransferase subunit GlgD</fullName>
        <ecNumber evidence="5">2.7.7.27</ecNumber>
    </submittedName>
</protein>
<dbReference type="EC" id="2.7.7.27" evidence="5"/>
<evidence type="ECO:0000313" key="5">
    <source>
        <dbReference type="EMBL" id="RLL07666.1"/>
    </source>
</evidence>
<dbReference type="InterPro" id="IPR056818">
    <property type="entry name" value="GlmU/GlgC-like_hexapep"/>
</dbReference>
<accession>A0A498CJ30</accession>
<dbReference type="PANTHER" id="PTHR43523:SF6">
    <property type="entry name" value="GLYCOGEN BIOSYNTHESIS PROTEIN GLGD"/>
    <property type="match status" value="1"/>
</dbReference>
<dbReference type="AlphaFoldDB" id="A0A498CJ30"/>
<dbReference type="InterPro" id="IPR011004">
    <property type="entry name" value="Trimer_LpxA-like_sf"/>
</dbReference>
<keyword evidence="5" id="KW-0808">Transferase</keyword>
<dbReference type="SUPFAM" id="SSF53448">
    <property type="entry name" value="Nucleotide-diphospho-sugar transferases"/>
    <property type="match status" value="1"/>
</dbReference>
<keyword evidence="6" id="KW-1185">Reference proteome</keyword>
<dbReference type="Gene3D" id="2.160.10.10">
    <property type="entry name" value="Hexapeptide repeat proteins"/>
    <property type="match status" value="1"/>
</dbReference>
<evidence type="ECO:0000313" key="6">
    <source>
        <dbReference type="Proteomes" id="UP000276301"/>
    </source>
</evidence>
<dbReference type="Gene3D" id="3.90.550.10">
    <property type="entry name" value="Spore Coat Polysaccharide Biosynthesis Protein SpsA, Chain A"/>
    <property type="match status" value="1"/>
</dbReference>
<gene>
    <name evidence="5" type="primary">glgD</name>
    <name evidence="5" type="ORF">D4A47_13035</name>
</gene>
<keyword evidence="5" id="KW-0548">Nucleotidyltransferase</keyword>
<dbReference type="NCBIfam" id="TIGR02092">
    <property type="entry name" value="glgD"/>
    <property type="match status" value="1"/>
</dbReference>
<dbReference type="Proteomes" id="UP000276301">
    <property type="component" value="Unassembled WGS sequence"/>
</dbReference>
<dbReference type="Pfam" id="PF00483">
    <property type="entry name" value="NTP_transferase"/>
    <property type="match status" value="1"/>
</dbReference>
<dbReference type="Pfam" id="PF24894">
    <property type="entry name" value="Hexapep_GlmU"/>
    <property type="match status" value="1"/>
</dbReference>
<dbReference type="EMBL" id="RCHT01000044">
    <property type="protein sequence ID" value="RLL07666.1"/>
    <property type="molecule type" value="Genomic_DNA"/>
</dbReference>
<reference evidence="5 6" key="1">
    <citation type="submission" date="2018-10" db="EMBL/GenBank/DDBJ databases">
        <title>Anaerotruncus faecis sp. nov., isolated from human feces.</title>
        <authorList>
            <person name="Wang Y.-J."/>
        </authorList>
    </citation>
    <scope>NUCLEOTIDE SEQUENCE [LARGE SCALE GENOMIC DNA]</scope>
    <source>
        <strain evidence="5 6">22A2-44</strain>
    </source>
</reference>
<dbReference type="RefSeq" id="WP_101549152.1">
    <property type="nucleotide sequence ID" value="NZ_DBFNFR010000021.1"/>
</dbReference>
<feature type="domain" description="Glucose-1-phosphate adenylyltransferase/Bifunctional protein GlmU-like C-terminal hexapeptide" evidence="4">
    <location>
        <begin position="291"/>
        <end position="363"/>
    </location>
</feature>
<organism evidence="5 6">
    <name type="scientific">Anaerotruncus massiliensis</name>
    <name type="common">ex Liu et al. 2021</name>
    <dbReference type="NCBI Taxonomy" id="2321404"/>
    <lineage>
        <taxon>Bacteria</taxon>
        <taxon>Bacillati</taxon>
        <taxon>Bacillota</taxon>
        <taxon>Clostridia</taxon>
        <taxon>Eubacteriales</taxon>
        <taxon>Oscillospiraceae</taxon>
        <taxon>Anaerotruncus</taxon>
    </lineage>
</organism>
<dbReference type="CDD" id="cd04651">
    <property type="entry name" value="LbH_G1P_AT_C"/>
    <property type="match status" value="1"/>
</dbReference>
<dbReference type="SUPFAM" id="SSF51161">
    <property type="entry name" value="Trimeric LpxA-like enzymes"/>
    <property type="match status" value="1"/>
</dbReference>
<dbReference type="InterPro" id="IPR011832">
    <property type="entry name" value="GlgDAde_trans"/>
</dbReference>
<comment type="caution">
    <text evidence="5">The sequence shown here is derived from an EMBL/GenBank/DDBJ whole genome shotgun (WGS) entry which is preliminary data.</text>
</comment>
<dbReference type="InterPro" id="IPR005835">
    <property type="entry name" value="NTP_transferase_dom"/>
</dbReference>
<comment type="similarity">
    <text evidence="1">Belongs to the bacterial/plant glucose-1-phosphate adenylyltransferase family.</text>
</comment>
<evidence type="ECO:0000259" key="3">
    <source>
        <dbReference type="Pfam" id="PF00483"/>
    </source>
</evidence>
<dbReference type="InterPro" id="IPR011831">
    <property type="entry name" value="ADP-Glc_PPase"/>
</dbReference>
<name>A0A498CJ30_9FIRM</name>
<evidence type="ECO:0000259" key="4">
    <source>
        <dbReference type="Pfam" id="PF24894"/>
    </source>
</evidence>
<evidence type="ECO:0000256" key="1">
    <source>
        <dbReference type="ARBA" id="ARBA00010443"/>
    </source>
</evidence>
<sequence length="375" mass="41909">MRENKVMGIIFSNMHDSMLGELTERRTTGSVPYGGRYRLIDFVLSSMVNSDIQDIGIITKQNYQSLMDHVGAGRAWDLARKRGGLVILPPFASSQGSGIYRGRLEALQGAMSYIKHNDAKYVLLCDSDIIANIDMREMINEHIKSGAQISMMFKTTEVSAESARDTTTLAYDEETKDVTDISVRPDVRGTQHVYMNVMLLEKTLLERLVGEGKSHDQYSLIRHAIQPAVGKLAIKAYEFSGYTHKISGMKSYFAANMELLDPRVRAELFPNKRPVFTKVRDQVPVKYGLSARVGNSLIADGCIINGDVQNCIIFRGAKIGRNAVLKNCIIMQDTYVGDNAHLEYVITDKDVLIKDSRVLIGYETYPTYIAKGNSI</sequence>
<evidence type="ECO:0000256" key="2">
    <source>
        <dbReference type="ARBA" id="ARBA00023056"/>
    </source>
</evidence>
<dbReference type="GO" id="GO:0008878">
    <property type="term" value="F:glucose-1-phosphate adenylyltransferase activity"/>
    <property type="evidence" value="ECO:0007669"/>
    <property type="project" value="UniProtKB-EC"/>
</dbReference>
<dbReference type="PANTHER" id="PTHR43523">
    <property type="entry name" value="GLUCOSE-1-PHOSPHATE ADENYLYLTRANSFERASE-RELATED"/>
    <property type="match status" value="1"/>
</dbReference>
<dbReference type="CDD" id="cd02508">
    <property type="entry name" value="ADP_Glucose_PP"/>
    <property type="match status" value="1"/>
</dbReference>
<dbReference type="InterPro" id="IPR029044">
    <property type="entry name" value="Nucleotide-diphossugar_trans"/>
</dbReference>
<keyword evidence="2" id="KW-0320">Glycogen biosynthesis</keyword>
<proteinExistence type="inferred from homology"/>
<feature type="domain" description="Nucleotidyl transferase" evidence="3">
    <location>
        <begin position="19"/>
        <end position="210"/>
    </location>
</feature>